<accession>A0ABN6XTW8</accession>
<reference evidence="2" key="1">
    <citation type="journal article" date="2019" name="Int. J. Syst. Evol. Microbiol.">
        <title>The Global Catalogue of Microorganisms (GCM) 10K type strain sequencing project: providing services to taxonomists for standard genome sequencing and annotation.</title>
        <authorList>
            <consortium name="The Broad Institute Genomics Platform"/>
            <consortium name="The Broad Institute Genome Sequencing Center for Infectious Disease"/>
            <person name="Wu L."/>
            <person name="Ma J."/>
        </authorList>
    </citation>
    <scope>NUCLEOTIDE SEQUENCE [LARGE SCALE GENOMIC DNA]</scope>
    <source>
        <strain evidence="2">NBRC 108725</strain>
    </source>
</reference>
<name>A0ABN6XTW8_9MICO</name>
<sequence>MPAFAVSSAAAADEKVRELQARIREMQSTRLPTKTIATSPIFAGLLPDGMMRAGAAYSVLGSTTLAMAMLSAPSAAGSWCAVVGVPEFGAQAAVAAGIDLERLVLVPDPGDQWLPVAAALVDVLPLVVLRPAGRISDADAGRLAARLRKREAALITLGDWPGAEASLRIVRSEWEGIGSGHGLLRGRRVEVAVESRGMRTRSRWVRIPGPDAGARLAELPTSAGVPVQNAPEAGRSLQLVEDDWDALPAADEVRAG</sequence>
<evidence type="ECO:0000313" key="1">
    <source>
        <dbReference type="EMBL" id="BDZ47085.1"/>
    </source>
</evidence>
<organism evidence="1 2">
    <name type="scientific">Naasia aerilata</name>
    <dbReference type="NCBI Taxonomy" id="1162966"/>
    <lineage>
        <taxon>Bacteria</taxon>
        <taxon>Bacillati</taxon>
        <taxon>Actinomycetota</taxon>
        <taxon>Actinomycetes</taxon>
        <taxon>Micrococcales</taxon>
        <taxon>Microbacteriaceae</taxon>
        <taxon>Naasia</taxon>
    </lineage>
</organism>
<gene>
    <name evidence="1" type="ORF">GCM10025866_29940</name>
</gene>
<dbReference type="EMBL" id="AP027731">
    <property type="protein sequence ID" value="BDZ47085.1"/>
    <property type="molecule type" value="Genomic_DNA"/>
</dbReference>
<proteinExistence type="predicted"/>
<keyword evidence="2" id="KW-1185">Reference proteome</keyword>
<dbReference type="Proteomes" id="UP001321498">
    <property type="component" value="Chromosome"/>
</dbReference>
<evidence type="ECO:0008006" key="3">
    <source>
        <dbReference type="Google" id="ProtNLM"/>
    </source>
</evidence>
<evidence type="ECO:0000313" key="2">
    <source>
        <dbReference type="Proteomes" id="UP001321498"/>
    </source>
</evidence>
<dbReference type="RefSeq" id="WP_286277032.1">
    <property type="nucleotide sequence ID" value="NZ_AP027731.1"/>
</dbReference>
<protein>
    <recommendedName>
        <fullName evidence="3">Protein ImuA</fullName>
    </recommendedName>
</protein>